<keyword evidence="1" id="KW-0812">Transmembrane</keyword>
<reference evidence="2 3" key="1">
    <citation type="submission" date="2019-04" db="EMBL/GenBank/DDBJ databases">
        <title>Comparative genomics and transcriptomics to analyze fruiting body development in filamentous ascomycetes.</title>
        <authorList>
            <consortium name="DOE Joint Genome Institute"/>
            <person name="Lutkenhaus R."/>
            <person name="Traeger S."/>
            <person name="Breuer J."/>
            <person name="Kuo A."/>
            <person name="Lipzen A."/>
            <person name="Pangilinan J."/>
            <person name="Dilworth D."/>
            <person name="Sandor L."/>
            <person name="Poggeler S."/>
            <person name="Barry K."/>
            <person name="Grigoriev I.V."/>
            <person name="Nowrousian M."/>
        </authorList>
    </citation>
    <scope>NUCLEOTIDE SEQUENCE [LARGE SCALE GENOMIC DNA]</scope>
    <source>
        <strain evidence="2 3">CBS 389.68</strain>
    </source>
</reference>
<dbReference type="Proteomes" id="UP000298138">
    <property type="component" value="Unassembled WGS sequence"/>
</dbReference>
<feature type="transmembrane region" description="Helical" evidence="1">
    <location>
        <begin position="28"/>
        <end position="52"/>
    </location>
</feature>
<accession>A0A4S2MXG3</accession>
<protein>
    <submittedName>
        <fullName evidence="2">Uncharacterized protein</fullName>
    </submittedName>
</protein>
<evidence type="ECO:0000256" key="1">
    <source>
        <dbReference type="SAM" id="Phobius"/>
    </source>
</evidence>
<dbReference type="EMBL" id="ML220120">
    <property type="protein sequence ID" value="TGZ81266.1"/>
    <property type="molecule type" value="Genomic_DNA"/>
</dbReference>
<name>A0A4S2MXG3_9PEZI</name>
<evidence type="ECO:0000313" key="3">
    <source>
        <dbReference type="Proteomes" id="UP000298138"/>
    </source>
</evidence>
<evidence type="ECO:0000313" key="2">
    <source>
        <dbReference type="EMBL" id="TGZ81266.1"/>
    </source>
</evidence>
<dbReference type="InParanoid" id="A0A4S2MXG3"/>
<keyword evidence="1" id="KW-1133">Transmembrane helix</keyword>
<gene>
    <name evidence="2" type="ORF">EX30DRAFT_371620</name>
</gene>
<dbReference type="AlphaFoldDB" id="A0A4S2MXG3"/>
<keyword evidence="1" id="KW-0472">Membrane</keyword>
<proteinExistence type="predicted"/>
<dbReference type="OrthoDB" id="5413544at2759"/>
<sequence length="145" mass="15874">METANGMAPNTLIRQASTYKDDVHAIEWAGGVASLISALIGIFTLLTVYVAAIQVLNRRPQYQLGASRKSLEPWKDVIVSSSIFRMQTCINAPKVISVPDLLKHGRDLDLDFLKGFSHKDKQGLSPTMRITSVIGLRKSSTSDSS</sequence>
<organism evidence="2 3">
    <name type="scientific">Ascodesmis nigricans</name>
    <dbReference type="NCBI Taxonomy" id="341454"/>
    <lineage>
        <taxon>Eukaryota</taxon>
        <taxon>Fungi</taxon>
        <taxon>Dikarya</taxon>
        <taxon>Ascomycota</taxon>
        <taxon>Pezizomycotina</taxon>
        <taxon>Pezizomycetes</taxon>
        <taxon>Pezizales</taxon>
        <taxon>Ascodesmidaceae</taxon>
        <taxon>Ascodesmis</taxon>
    </lineage>
</organism>
<keyword evidence="3" id="KW-1185">Reference proteome</keyword>